<organism evidence="2 3">
    <name type="scientific">Tetradesmus obliquus</name>
    <name type="common">Green alga</name>
    <name type="synonym">Acutodesmus obliquus</name>
    <dbReference type="NCBI Taxonomy" id="3088"/>
    <lineage>
        <taxon>Eukaryota</taxon>
        <taxon>Viridiplantae</taxon>
        <taxon>Chlorophyta</taxon>
        <taxon>core chlorophytes</taxon>
        <taxon>Chlorophyceae</taxon>
        <taxon>CS clade</taxon>
        <taxon>Sphaeropleales</taxon>
        <taxon>Scenedesmaceae</taxon>
        <taxon>Tetradesmus</taxon>
    </lineage>
</organism>
<feature type="region of interest" description="Disordered" evidence="1">
    <location>
        <begin position="73"/>
        <end position="99"/>
    </location>
</feature>
<dbReference type="EMBL" id="FNXT01000588">
    <property type="protein sequence ID" value="SZX65257.1"/>
    <property type="molecule type" value="Genomic_DNA"/>
</dbReference>
<keyword evidence="3" id="KW-1185">Reference proteome</keyword>
<evidence type="ECO:0000313" key="3">
    <source>
        <dbReference type="Proteomes" id="UP000256970"/>
    </source>
</evidence>
<gene>
    <name evidence="2" type="ORF">BQ4739_LOCUS5700</name>
</gene>
<accession>A0A383VIA2</accession>
<reference evidence="2 3" key="1">
    <citation type="submission" date="2016-10" db="EMBL/GenBank/DDBJ databases">
        <authorList>
            <person name="Cai Z."/>
        </authorList>
    </citation>
    <scope>NUCLEOTIDE SEQUENCE [LARGE SCALE GENOMIC DNA]</scope>
</reference>
<name>A0A383VIA2_TETOB</name>
<sequence>MATRVSAFSSRAPAAANLAAAARQTRLTRQRCVVASASSDVPPNVAEARAWIAAWKAKQQGAAAAAPAAAPAAAEVATAGSNGKGSGRRRKSTGTGKAAAEAAAPAAVAEAAAPVAKPANKMAATALKDGTLVFTADQLKSIDYTDVMKK</sequence>
<proteinExistence type="predicted"/>
<dbReference type="Proteomes" id="UP000256970">
    <property type="component" value="Unassembled WGS sequence"/>
</dbReference>
<dbReference type="AlphaFoldDB" id="A0A383VIA2"/>
<protein>
    <submittedName>
        <fullName evidence="2">Uncharacterized protein</fullName>
    </submittedName>
</protein>
<evidence type="ECO:0000256" key="1">
    <source>
        <dbReference type="SAM" id="MobiDB-lite"/>
    </source>
</evidence>
<evidence type="ECO:0000313" key="2">
    <source>
        <dbReference type="EMBL" id="SZX65257.1"/>
    </source>
</evidence>